<evidence type="ECO:0000256" key="3">
    <source>
        <dbReference type="ARBA" id="ARBA00022692"/>
    </source>
</evidence>
<evidence type="ECO:0000256" key="4">
    <source>
        <dbReference type="ARBA" id="ARBA00022989"/>
    </source>
</evidence>
<feature type="transmembrane region" description="Helical" evidence="6">
    <location>
        <begin position="36"/>
        <end position="54"/>
    </location>
</feature>
<feature type="transmembrane region" description="Helical" evidence="6">
    <location>
        <begin position="429"/>
        <end position="454"/>
    </location>
</feature>
<comment type="caution">
    <text evidence="9">The sequence shown here is derived from an EMBL/GenBank/DDBJ whole genome shotgun (WGS) entry which is preliminary data.</text>
</comment>
<evidence type="ECO:0000313" key="10">
    <source>
        <dbReference type="Proteomes" id="UP001501207"/>
    </source>
</evidence>
<feature type="domain" description="ComEC/Rec2-related protein" evidence="7">
    <location>
        <begin position="246"/>
        <end position="516"/>
    </location>
</feature>
<proteinExistence type="predicted"/>
<keyword evidence="5 6" id="KW-0472">Membrane</keyword>
<gene>
    <name evidence="9" type="ORF">GCM10023143_18250</name>
</gene>
<feature type="domain" description="DUF4131" evidence="8">
    <location>
        <begin position="34"/>
        <end position="204"/>
    </location>
</feature>
<accession>A0ABP8FSJ4</accession>
<dbReference type="Pfam" id="PF13567">
    <property type="entry name" value="DUF4131"/>
    <property type="match status" value="1"/>
</dbReference>
<evidence type="ECO:0000256" key="5">
    <source>
        <dbReference type="ARBA" id="ARBA00023136"/>
    </source>
</evidence>
<evidence type="ECO:0000313" key="9">
    <source>
        <dbReference type="EMBL" id="GAA4310056.1"/>
    </source>
</evidence>
<keyword evidence="10" id="KW-1185">Reference proteome</keyword>
<reference evidence="10" key="1">
    <citation type="journal article" date="2019" name="Int. J. Syst. Evol. Microbiol.">
        <title>The Global Catalogue of Microorganisms (GCM) 10K type strain sequencing project: providing services to taxonomists for standard genome sequencing and annotation.</title>
        <authorList>
            <consortium name="The Broad Institute Genomics Platform"/>
            <consortium name="The Broad Institute Genome Sequencing Center for Infectious Disease"/>
            <person name="Wu L."/>
            <person name="Ma J."/>
        </authorList>
    </citation>
    <scope>NUCLEOTIDE SEQUENCE [LARGE SCALE GENOMIC DNA]</scope>
    <source>
        <strain evidence="10">JCM 17664</strain>
    </source>
</reference>
<feature type="transmembrane region" description="Helical" evidence="6">
    <location>
        <begin position="300"/>
        <end position="317"/>
    </location>
</feature>
<evidence type="ECO:0000256" key="2">
    <source>
        <dbReference type="ARBA" id="ARBA00022475"/>
    </source>
</evidence>
<keyword evidence="4 6" id="KW-1133">Transmembrane helix</keyword>
<feature type="transmembrane region" description="Helical" evidence="6">
    <location>
        <begin position="12"/>
        <end position="30"/>
    </location>
</feature>
<feature type="transmembrane region" description="Helical" evidence="6">
    <location>
        <begin position="492"/>
        <end position="515"/>
    </location>
</feature>
<feature type="transmembrane region" description="Helical" evidence="6">
    <location>
        <begin position="66"/>
        <end position="85"/>
    </location>
</feature>
<evidence type="ECO:0000259" key="7">
    <source>
        <dbReference type="Pfam" id="PF03772"/>
    </source>
</evidence>
<dbReference type="InterPro" id="IPR004477">
    <property type="entry name" value="ComEC_N"/>
</dbReference>
<comment type="subcellular location">
    <subcellularLocation>
        <location evidence="1">Cell membrane</location>
        <topology evidence="1">Multi-pass membrane protein</topology>
    </subcellularLocation>
</comment>
<dbReference type="RefSeq" id="WP_344978435.1">
    <property type="nucleotide sequence ID" value="NZ_BAABFN010000004.1"/>
</dbReference>
<dbReference type="InterPro" id="IPR052159">
    <property type="entry name" value="Competence_DNA_uptake"/>
</dbReference>
<dbReference type="EMBL" id="BAABFN010000004">
    <property type="protein sequence ID" value="GAA4310056.1"/>
    <property type="molecule type" value="Genomic_DNA"/>
</dbReference>
<dbReference type="NCBIfam" id="TIGR00360">
    <property type="entry name" value="ComEC_N-term"/>
    <property type="match status" value="1"/>
</dbReference>
<name>A0ABP8FSJ4_9BACT</name>
<keyword evidence="2" id="KW-1003">Cell membrane</keyword>
<keyword evidence="3 6" id="KW-0812">Transmembrane</keyword>
<sequence>MLPPQVPLWKRAPFVRLLPPLIAGIGAGLLFPRLPFPLSATIPALMAAVCYAVYRCLPLAGRFRYRYLPGLSIHLALLALGWLAVQRADWSRRDDFSGKLPPADSSYIVARLDEPPIEKPKTWKAEVTLLEIIRGKTREKIKGRALLYFRKAGAPPPLYYGDRILMRNRLQPIRNSGNPGGFDYRAYCARQHLYHQAFLQAADWQRLAGSSGNTLKKLSFRCRDGCLAVLERYVPGTREAGFAEALLLGYRDNLDKTLLQAYANTGIVHIIAVSGLHVGLIYLILLVLLRPLSTGRQGQLLRGILLLAALWGFAALTGAGPSVMRAALMFSILAAGVLFIQRRDDTGNRLAASAFLLLCGNPYWLMDVGFQLSYLAVLGIVLFQPPLARLFRFPYRLPAAVWKVTATTLAAQVFTLPLCLYYFHQFPLLFLLSNLVAVPASSAILVAILMLLALSPFPLPAGWLGKAIGWSIARLNDLTLQMDSLPHTRWEGISTGVTETVLLFLVTGCLAAWLMRRQPRNLLWALALCALLAGRYGMRRAATRQQKKIIVYNIPGYTAMDLVDGLHSYFIGDTALLRQPLLYRYHLFPARTLLQVHPDRHGNRHIFKKGPYLQFYHIRLLLLDSSFRSFIPAATLAVDYVILRQNPPVSMRWIGKYLPGSRLVFDASNAPWRIRKWKSECEALNLPCFSVPDKGAWIADIPR</sequence>
<feature type="transmembrane region" description="Helical" evidence="6">
    <location>
        <begin position="371"/>
        <end position="388"/>
    </location>
</feature>
<feature type="transmembrane region" description="Helical" evidence="6">
    <location>
        <begin position="323"/>
        <end position="340"/>
    </location>
</feature>
<evidence type="ECO:0000256" key="6">
    <source>
        <dbReference type="SAM" id="Phobius"/>
    </source>
</evidence>
<evidence type="ECO:0000256" key="1">
    <source>
        <dbReference type="ARBA" id="ARBA00004651"/>
    </source>
</evidence>
<dbReference type="PANTHER" id="PTHR30619:SF1">
    <property type="entry name" value="RECOMBINATION PROTEIN 2"/>
    <property type="match status" value="1"/>
</dbReference>
<feature type="transmembrane region" description="Helical" evidence="6">
    <location>
        <begin position="266"/>
        <end position="288"/>
    </location>
</feature>
<dbReference type="InterPro" id="IPR025405">
    <property type="entry name" value="DUF4131"/>
</dbReference>
<feature type="transmembrane region" description="Helical" evidence="6">
    <location>
        <begin position="400"/>
        <end position="423"/>
    </location>
</feature>
<evidence type="ECO:0000259" key="8">
    <source>
        <dbReference type="Pfam" id="PF13567"/>
    </source>
</evidence>
<dbReference type="Proteomes" id="UP001501207">
    <property type="component" value="Unassembled WGS sequence"/>
</dbReference>
<dbReference type="PANTHER" id="PTHR30619">
    <property type="entry name" value="DNA INTERNALIZATION/COMPETENCE PROTEIN COMEC/REC2"/>
    <property type="match status" value="1"/>
</dbReference>
<dbReference type="Pfam" id="PF03772">
    <property type="entry name" value="Competence"/>
    <property type="match status" value="1"/>
</dbReference>
<feature type="transmembrane region" description="Helical" evidence="6">
    <location>
        <begin position="521"/>
        <end position="538"/>
    </location>
</feature>
<protein>
    <submittedName>
        <fullName evidence="9">ComEC/Rec2 family competence protein</fullName>
    </submittedName>
</protein>
<organism evidence="9 10">
    <name type="scientific">Compostibacter hankyongensis</name>
    <dbReference type="NCBI Taxonomy" id="1007089"/>
    <lineage>
        <taxon>Bacteria</taxon>
        <taxon>Pseudomonadati</taxon>
        <taxon>Bacteroidota</taxon>
        <taxon>Chitinophagia</taxon>
        <taxon>Chitinophagales</taxon>
        <taxon>Chitinophagaceae</taxon>
        <taxon>Compostibacter</taxon>
    </lineage>
</organism>